<dbReference type="Proteomes" id="UP000515163">
    <property type="component" value="Unplaced"/>
</dbReference>
<evidence type="ECO:0000256" key="1">
    <source>
        <dbReference type="ARBA" id="ARBA00001974"/>
    </source>
</evidence>
<dbReference type="KEGG" id="aten:116305961"/>
<gene>
    <name evidence="10 11" type="primary">LOC116305961</name>
</gene>
<proteinExistence type="inferred from homology"/>
<evidence type="ECO:0000259" key="8">
    <source>
        <dbReference type="Pfam" id="PF21895"/>
    </source>
</evidence>
<evidence type="ECO:0000256" key="5">
    <source>
        <dbReference type="ARBA" id="ARBA00022827"/>
    </source>
</evidence>
<name>A0A6P8IWR0_ACTTE</name>
<dbReference type="UniPathway" id="UPA00193"/>
<organism evidence="9 11">
    <name type="scientific">Actinia tenebrosa</name>
    <name type="common">Australian red waratah sea anemone</name>
    <dbReference type="NCBI Taxonomy" id="6105"/>
    <lineage>
        <taxon>Eukaryota</taxon>
        <taxon>Metazoa</taxon>
        <taxon>Cnidaria</taxon>
        <taxon>Anthozoa</taxon>
        <taxon>Hexacorallia</taxon>
        <taxon>Actiniaria</taxon>
        <taxon>Actiniidae</taxon>
        <taxon>Actinia</taxon>
    </lineage>
</organism>
<dbReference type="RefSeq" id="XP_031571834.1">
    <property type="nucleotide sequence ID" value="XM_031715974.1"/>
</dbReference>
<dbReference type="GO" id="GO:0005829">
    <property type="term" value="C:cytosol"/>
    <property type="evidence" value="ECO:0007669"/>
    <property type="project" value="TreeGrafter"/>
</dbReference>
<evidence type="ECO:0000313" key="11">
    <source>
        <dbReference type="RefSeq" id="XP_031571841.1"/>
    </source>
</evidence>
<dbReference type="GO" id="GO:0035999">
    <property type="term" value="P:tetrahydrofolate interconversion"/>
    <property type="evidence" value="ECO:0007669"/>
    <property type="project" value="UniProtKB-UniPathway"/>
</dbReference>
<comment type="cofactor">
    <cofactor evidence="1">
        <name>FAD</name>
        <dbReference type="ChEBI" id="CHEBI:57692"/>
    </cofactor>
</comment>
<reference evidence="10 11" key="1">
    <citation type="submission" date="2025-04" db="UniProtKB">
        <authorList>
            <consortium name="RefSeq"/>
        </authorList>
    </citation>
    <scope>IDENTIFICATION</scope>
    <source>
        <tissue evidence="10 11">Tentacle</tissue>
    </source>
</reference>
<keyword evidence="6" id="KW-0560">Oxidoreductase</keyword>
<evidence type="ECO:0000256" key="2">
    <source>
        <dbReference type="ARBA" id="ARBA00004777"/>
    </source>
</evidence>
<dbReference type="InterPro" id="IPR029041">
    <property type="entry name" value="FAD-linked_oxidoreductase-like"/>
</dbReference>
<dbReference type="PANTHER" id="PTHR45754">
    <property type="entry name" value="METHYLENETETRAHYDROFOLATE REDUCTASE"/>
    <property type="match status" value="1"/>
</dbReference>
<dbReference type="GO" id="GO:0004489">
    <property type="term" value="F:methylenetetrahydrofolate reductase [NAD(P)H] activity"/>
    <property type="evidence" value="ECO:0007669"/>
    <property type="project" value="InterPro"/>
</dbReference>
<evidence type="ECO:0000313" key="9">
    <source>
        <dbReference type="Proteomes" id="UP000515163"/>
    </source>
</evidence>
<dbReference type="Gene3D" id="3.20.20.220">
    <property type="match status" value="1"/>
</dbReference>
<keyword evidence="4" id="KW-0285">Flavoprotein</keyword>
<evidence type="ECO:0000313" key="10">
    <source>
        <dbReference type="RefSeq" id="XP_031571834.1"/>
    </source>
</evidence>
<dbReference type="Pfam" id="PF21895">
    <property type="entry name" value="MTHFR_C"/>
    <property type="match status" value="1"/>
</dbReference>
<dbReference type="PANTHER" id="PTHR45754:SF3">
    <property type="entry name" value="METHYLENETETRAHYDROFOLATE REDUCTASE (NADPH)"/>
    <property type="match status" value="1"/>
</dbReference>
<dbReference type="GO" id="GO:0071949">
    <property type="term" value="F:FAD binding"/>
    <property type="evidence" value="ECO:0007669"/>
    <property type="project" value="TreeGrafter"/>
</dbReference>
<dbReference type="GO" id="GO:0009086">
    <property type="term" value="P:methionine biosynthetic process"/>
    <property type="evidence" value="ECO:0007669"/>
    <property type="project" value="TreeGrafter"/>
</dbReference>
<dbReference type="Pfam" id="PF02219">
    <property type="entry name" value="MTHFR"/>
    <property type="match status" value="1"/>
</dbReference>
<keyword evidence="9" id="KW-1185">Reference proteome</keyword>
<evidence type="ECO:0000256" key="4">
    <source>
        <dbReference type="ARBA" id="ARBA00022630"/>
    </source>
</evidence>
<dbReference type="InterPro" id="IPR053806">
    <property type="entry name" value="MTHFR_C"/>
</dbReference>
<sequence>MANNDNELCTGDKIASKELLDKINECQGNGKFFSVEFFPPKTFNGATNLCAILYRLHESNTIPMFVDITWKPSEDPLSDTCQEPTALLICSASRQISRFNTMIHIPYYETTKTQVFEHLLKAKELGVCGIRALRRGPASLKEDDIGNIELKDGFSSTEQLIRFVKHEFGHHFTIAVTGYPSGFKTKSSYEEDLRKLKIEVDAGADFITTQMFFEVDFYFNFVKDCRNIGINVPIIPGIFPIQSVSSLRQLKRTLAVNIPDHIFESLTPIKDDNDAVIDFGVQYAVNMCQQLLASCDVPGIHFYTFNLETALKRITQNLDLGNSLQHNETCSDDNVRPIFWATRPRSYLIRTSNWDEMPNGRWGDSSAASFGQIKDYHLFLMGTNLSRNDLLNMWGRELHSFHDVCEIFVCYLTGKENRHGYKVTQLPWAEDEIATETMSIVKDLVDINKEGILTINSQPCVNGAPSDDPRVGWGKPGGYVFQKAYIEFFAREEVANEIYKQLKDSKRINFHMVKSCGDNLTNANIYSPNAVTWGVFPGSEVIQPTVVDPIAFQFWKDEAFALWNQQWRNLYPEGSPSRDVIKTIQETFYLINLVDNDYVAGNSLFDVLNNVLTSLKHETS</sequence>
<comment type="pathway">
    <text evidence="2 7">One-carbon metabolism; tetrahydrofolate interconversion.</text>
</comment>
<dbReference type="GeneID" id="116305961"/>
<evidence type="ECO:0000256" key="6">
    <source>
        <dbReference type="ARBA" id="ARBA00023002"/>
    </source>
</evidence>
<evidence type="ECO:0000256" key="7">
    <source>
        <dbReference type="RuleBase" id="RU004254"/>
    </source>
</evidence>
<dbReference type="CDD" id="cd00537">
    <property type="entry name" value="MTHFR"/>
    <property type="match status" value="1"/>
</dbReference>
<dbReference type="AlphaFoldDB" id="A0A6P8IWR0"/>
<protein>
    <submittedName>
        <fullName evidence="10 11">Methylenetetrahydrofolate reductase-like</fullName>
    </submittedName>
</protein>
<dbReference type="RefSeq" id="XP_031571841.1">
    <property type="nucleotide sequence ID" value="XM_031715981.1"/>
</dbReference>
<comment type="similarity">
    <text evidence="3">Belongs to the methylenetetrahydrofolate reductase family.</text>
</comment>
<dbReference type="OrthoDB" id="16284at2759"/>
<accession>A0A6P8IWR0</accession>
<dbReference type="SUPFAM" id="SSF51730">
    <property type="entry name" value="FAD-linked oxidoreductase"/>
    <property type="match status" value="1"/>
</dbReference>
<feature type="domain" description="MTHFR SAM-binding regulatory" evidence="8">
    <location>
        <begin position="328"/>
        <end position="614"/>
    </location>
</feature>
<evidence type="ECO:0000256" key="3">
    <source>
        <dbReference type="ARBA" id="ARBA00006743"/>
    </source>
</evidence>
<dbReference type="InterPro" id="IPR003171">
    <property type="entry name" value="Mehydrof_redctse-like"/>
</dbReference>
<keyword evidence="5" id="KW-0274">FAD</keyword>